<dbReference type="OrthoDB" id="4084751at2759"/>
<dbReference type="GO" id="GO:0004622">
    <property type="term" value="F:phosphatidylcholine lysophospholipase activity"/>
    <property type="evidence" value="ECO:0007669"/>
    <property type="project" value="UniProtKB-EC"/>
</dbReference>
<keyword evidence="6 8" id="KW-0443">Lipid metabolism</keyword>
<dbReference type="InterPro" id="IPR002642">
    <property type="entry name" value="LysoPLipase_cat_dom"/>
</dbReference>
<dbReference type="GO" id="GO:0004623">
    <property type="term" value="F:phospholipase A2 activity"/>
    <property type="evidence" value="ECO:0007669"/>
    <property type="project" value="TreeGrafter"/>
</dbReference>
<comment type="caution">
    <text evidence="11">The sequence shown here is derived from an EMBL/GenBank/DDBJ whole genome shotgun (WGS) entry which is preliminary data.</text>
</comment>
<evidence type="ECO:0000256" key="7">
    <source>
        <dbReference type="ARBA" id="ARBA00023180"/>
    </source>
</evidence>
<comment type="similarity">
    <text evidence="1 9">Belongs to the lysophospholipase family.</text>
</comment>
<keyword evidence="7" id="KW-0325">Glycoprotein</keyword>
<comment type="catalytic activity">
    <reaction evidence="9">
        <text>a 1-acyl-sn-glycero-3-phosphocholine + H2O = sn-glycerol 3-phosphocholine + a fatty acid + H(+)</text>
        <dbReference type="Rhea" id="RHEA:15177"/>
        <dbReference type="ChEBI" id="CHEBI:15377"/>
        <dbReference type="ChEBI" id="CHEBI:15378"/>
        <dbReference type="ChEBI" id="CHEBI:16870"/>
        <dbReference type="ChEBI" id="CHEBI:28868"/>
        <dbReference type="ChEBI" id="CHEBI:58168"/>
        <dbReference type="EC" id="3.1.1.5"/>
    </reaction>
</comment>
<dbReference type="SMART" id="SM00022">
    <property type="entry name" value="PLAc"/>
    <property type="match status" value="1"/>
</dbReference>
<keyword evidence="5 8" id="KW-0442">Lipid degradation</keyword>
<proteinExistence type="inferred from homology"/>
<evidence type="ECO:0000256" key="2">
    <source>
        <dbReference type="ARBA" id="ARBA00013274"/>
    </source>
</evidence>
<dbReference type="InterPro" id="IPR016035">
    <property type="entry name" value="Acyl_Trfase/lysoPLipase"/>
</dbReference>
<evidence type="ECO:0000259" key="10">
    <source>
        <dbReference type="PROSITE" id="PS51210"/>
    </source>
</evidence>
<dbReference type="Proteomes" id="UP000886653">
    <property type="component" value="Unassembled WGS sequence"/>
</dbReference>
<name>A0A9P6TFF3_9BASI</name>
<dbReference type="PROSITE" id="PS51210">
    <property type="entry name" value="PLA2C"/>
    <property type="match status" value="1"/>
</dbReference>
<dbReference type="GO" id="GO:0005829">
    <property type="term" value="C:cytosol"/>
    <property type="evidence" value="ECO:0007669"/>
    <property type="project" value="TreeGrafter"/>
</dbReference>
<protein>
    <recommendedName>
        <fullName evidence="2 9">Lysophospholipase</fullName>
        <ecNumber evidence="2 9">3.1.1.5</ecNumber>
    </recommendedName>
</protein>
<evidence type="ECO:0000256" key="1">
    <source>
        <dbReference type="ARBA" id="ARBA00008780"/>
    </source>
</evidence>
<evidence type="ECO:0000313" key="11">
    <source>
        <dbReference type="EMBL" id="KAG0148718.1"/>
    </source>
</evidence>
<keyword evidence="4 8" id="KW-0378">Hydrolase</keyword>
<dbReference type="EMBL" id="MU167234">
    <property type="protein sequence ID" value="KAG0148718.1"/>
    <property type="molecule type" value="Genomic_DNA"/>
</dbReference>
<evidence type="ECO:0000256" key="4">
    <source>
        <dbReference type="ARBA" id="ARBA00022801"/>
    </source>
</evidence>
<accession>A0A9P6TFF3</accession>
<keyword evidence="3" id="KW-0732">Signal</keyword>
<evidence type="ECO:0000313" key="12">
    <source>
        <dbReference type="Proteomes" id="UP000886653"/>
    </source>
</evidence>
<evidence type="ECO:0000256" key="3">
    <source>
        <dbReference type="ARBA" id="ARBA00022729"/>
    </source>
</evidence>
<dbReference type="EC" id="3.1.1.5" evidence="2 9"/>
<keyword evidence="12" id="KW-1185">Reference proteome</keyword>
<dbReference type="SUPFAM" id="SSF52151">
    <property type="entry name" value="FabD/lysophospholipase-like"/>
    <property type="match status" value="2"/>
</dbReference>
<feature type="domain" description="PLA2c" evidence="10">
    <location>
        <begin position="59"/>
        <end position="240"/>
    </location>
</feature>
<dbReference type="GO" id="GO:0046475">
    <property type="term" value="P:glycerophospholipid catabolic process"/>
    <property type="evidence" value="ECO:0007669"/>
    <property type="project" value="TreeGrafter"/>
</dbReference>
<evidence type="ECO:0000256" key="9">
    <source>
        <dbReference type="RuleBase" id="RU362103"/>
    </source>
</evidence>
<reference evidence="11" key="1">
    <citation type="submission" date="2013-11" db="EMBL/GenBank/DDBJ databases">
        <title>Genome sequence of the fusiform rust pathogen reveals effectors for host alternation and coevolution with pine.</title>
        <authorList>
            <consortium name="DOE Joint Genome Institute"/>
            <person name="Smith K."/>
            <person name="Pendleton A."/>
            <person name="Kubisiak T."/>
            <person name="Anderson C."/>
            <person name="Salamov A."/>
            <person name="Aerts A."/>
            <person name="Riley R."/>
            <person name="Clum A."/>
            <person name="Lindquist E."/>
            <person name="Ence D."/>
            <person name="Campbell M."/>
            <person name="Kronenberg Z."/>
            <person name="Feau N."/>
            <person name="Dhillon B."/>
            <person name="Hamelin R."/>
            <person name="Burleigh J."/>
            <person name="Smith J."/>
            <person name="Yandell M."/>
            <person name="Nelson C."/>
            <person name="Grigoriev I."/>
            <person name="Davis J."/>
        </authorList>
    </citation>
    <scope>NUCLEOTIDE SEQUENCE</scope>
    <source>
        <strain evidence="11">G11</strain>
    </source>
</reference>
<dbReference type="PANTHER" id="PTHR10728:SF33">
    <property type="entry name" value="LYSOPHOSPHOLIPASE 1-RELATED"/>
    <property type="match status" value="1"/>
</dbReference>
<organism evidence="11 12">
    <name type="scientific">Cronartium quercuum f. sp. fusiforme G11</name>
    <dbReference type="NCBI Taxonomy" id="708437"/>
    <lineage>
        <taxon>Eukaryota</taxon>
        <taxon>Fungi</taxon>
        <taxon>Dikarya</taxon>
        <taxon>Basidiomycota</taxon>
        <taxon>Pucciniomycotina</taxon>
        <taxon>Pucciniomycetes</taxon>
        <taxon>Pucciniales</taxon>
        <taxon>Coleosporiaceae</taxon>
        <taxon>Cronartium</taxon>
    </lineage>
</organism>
<dbReference type="AlphaFoldDB" id="A0A9P6TFF3"/>
<gene>
    <name evidence="11" type="ORF">CROQUDRAFT_692636</name>
</gene>
<sequence length="375" mass="41619">MIIGRNQKARNYQIKSLITIVTLIHILGNKLIQIDGLLIRRSTAIENSPSGNYAPSWVNCPNNFTNLIGEKESNYVRTKTIKSIPLWKSYLSRAELTDFDLNSFLSINNPIQGETLPNIGLAISGGGIRALIGCAGILNGFDNRNQQANEAGTGGILQLSNYITGLSGGSWLVGSWATSDFPTFTELNQTVWNLTEDNGYISWNSIKRYPKAIKQAKSKSKAGFPASLVDLQAYILSHHLIIPDPTGPFTEKGLNKRPSFFGCYEPLAPLVIYFPNYFVLANTKMATMKADYTVSEINGFFENSFAIATQISSQSTNSNGFVVDDYLNPMFDRIGSIPKTQWKTCLACALIDRQILRNHKNRTPQCHACFEKYCS</sequence>
<dbReference type="PANTHER" id="PTHR10728">
    <property type="entry name" value="CYTOSOLIC PHOSPHOLIPASE A2"/>
    <property type="match status" value="1"/>
</dbReference>
<dbReference type="Pfam" id="PF01735">
    <property type="entry name" value="PLA2_B"/>
    <property type="match status" value="3"/>
</dbReference>
<evidence type="ECO:0000256" key="6">
    <source>
        <dbReference type="ARBA" id="ARBA00023098"/>
    </source>
</evidence>
<evidence type="ECO:0000256" key="5">
    <source>
        <dbReference type="ARBA" id="ARBA00022963"/>
    </source>
</evidence>
<dbReference type="Gene3D" id="3.40.1090.10">
    <property type="entry name" value="Cytosolic phospholipase A2 catalytic domain"/>
    <property type="match status" value="1"/>
</dbReference>
<evidence type="ECO:0000256" key="8">
    <source>
        <dbReference type="PROSITE-ProRule" id="PRU00555"/>
    </source>
</evidence>